<organism evidence="2 3">
    <name type="scientific">Clostridium innocuum</name>
    <dbReference type="NCBI Taxonomy" id="1522"/>
    <lineage>
        <taxon>Bacteria</taxon>
        <taxon>Bacillati</taxon>
        <taxon>Bacillota</taxon>
        <taxon>Clostridia</taxon>
        <taxon>Eubacteriales</taxon>
        <taxon>Clostridiaceae</taxon>
        <taxon>Clostridium</taxon>
    </lineage>
</organism>
<dbReference type="InterPro" id="IPR003959">
    <property type="entry name" value="ATPase_AAA_core"/>
</dbReference>
<protein>
    <recommendedName>
        <fullName evidence="1">ATPase AAA-type core domain-containing protein</fullName>
    </recommendedName>
</protein>
<dbReference type="Pfam" id="PF13304">
    <property type="entry name" value="AAA_21"/>
    <property type="match status" value="1"/>
</dbReference>
<dbReference type="PANTHER" id="PTHR43581:SF4">
    <property type="entry name" value="ATP_GTP PHOSPHATASE"/>
    <property type="match status" value="1"/>
</dbReference>
<dbReference type="AlphaFoldDB" id="A0A099I3U8"/>
<evidence type="ECO:0000313" key="2">
    <source>
        <dbReference type="EMBL" id="KGJ52659.1"/>
    </source>
</evidence>
<sequence length="126" mass="14320">MAQHVKEFNIECFRGIRNLRLQNLNDINVLTGDNNAGKTSVLEVINFLSGITDLRTLTYSTRRAINRMKKAILLMGSVINAKNGILLLDEFETALHTTAMNRVFEWILKACMKSIKIFHGNSIRIL</sequence>
<dbReference type="PANTHER" id="PTHR43581">
    <property type="entry name" value="ATP/GTP PHOSPHATASE"/>
    <property type="match status" value="1"/>
</dbReference>
<reference evidence="2 3" key="1">
    <citation type="submission" date="2014-08" db="EMBL/GenBank/DDBJ databases">
        <title>Clostridium innocuum, an unnegligible vancomycin-resistant pathogen causing extra-intestinal infections.</title>
        <authorList>
            <person name="Feng Y."/>
            <person name="Chiu C.-H."/>
        </authorList>
    </citation>
    <scope>NUCLEOTIDE SEQUENCE [LARGE SCALE GENOMIC DNA]</scope>
    <source>
        <strain evidence="2 3">AN88</strain>
    </source>
</reference>
<comment type="caution">
    <text evidence="2">The sequence shown here is derived from an EMBL/GenBank/DDBJ whole genome shotgun (WGS) entry which is preliminary data.</text>
</comment>
<accession>A0A099I3U8</accession>
<evidence type="ECO:0000259" key="1">
    <source>
        <dbReference type="Pfam" id="PF13304"/>
    </source>
</evidence>
<dbReference type="RefSeq" id="WP_044905875.1">
    <property type="nucleotide sequence ID" value="NZ_JQIF01000057.1"/>
</dbReference>
<name>A0A099I3U8_CLOIN</name>
<dbReference type="Gene3D" id="3.40.50.300">
    <property type="entry name" value="P-loop containing nucleotide triphosphate hydrolases"/>
    <property type="match status" value="1"/>
</dbReference>
<proteinExistence type="predicted"/>
<dbReference type="GO" id="GO:0016887">
    <property type="term" value="F:ATP hydrolysis activity"/>
    <property type="evidence" value="ECO:0007669"/>
    <property type="project" value="InterPro"/>
</dbReference>
<dbReference type="GO" id="GO:0005524">
    <property type="term" value="F:ATP binding"/>
    <property type="evidence" value="ECO:0007669"/>
    <property type="project" value="InterPro"/>
</dbReference>
<gene>
    <name evidence="2" type="ORF">CIAN88_13365</name>
</gene>
<feature type="domain" description="ATPase AAA-type core" evidence="1">
    <location>
        <begin position="27"/>
        <end position="53"/>
    </location>
</feature>
<evidence type="ECO:0000313" key="3">
    <source>
        <dbReference type="Proteomes" id="UP000030008"/>
    </source>
</evidence>
<dbReference type="EMBL" id="JQIF01000057">
    <property type="protein sequence ID" value="KGJ52659.1"/>
    <property type="molecule type" value="Genomic_DNA"/>
</dbReference>
<dbReference type="Proteomes" id="UP000030008">
    <property type="component" value="Unassembled WGS sequence"/>
</dbReference>
<dbReference type="InterPro" id="IPR051396">
    <property type="entry name" value="Bact_Antivir_Def_Nuclease"/>
</dbReference>
<dbReference type="InterPro" id="IPR027417">
    <property type="entry name" value="P-loop_NTPase"/>
</dbReference>
<dbReference type="SUPFAM" id="SSF52540">
    <property type="entry name" value="P-loop containing nucleoside triphosphate hydrolases"/>
    <property type="match status" value="1"/>
</dbReference>